<dbReference type="InterPro" id="IPR009003">
    <property type="entry name" value="Peptidase_S1_PA"/>
</dbReference>
<dbReference type="GO" id="GO:0008233">
    <property type="term" value="F:peptidase activity"/>
    <property type="evidence" value="ECO:0007669"/>
    <property type="project" value="UniProtKB-KW"/>
</dbReference>
<dbReference type="Proteomes" id="UP001497602">
    <property type="component" value="Unassembled WGS sequence"/>
</dbReference>
<keyword evidence="1" id="KW-0645">Protease</keyword>
<evidence type="ECO:0000313" key="2">
    <source>
        <dbReference type="Proteomes" id="UP001497602"/>
    </source>
</evidence>
<gene>
    <name evidence="1" type="ORF">T190115A13A_70173</name>
</gene>
<dbReference type="SUPFAM" id="SSF50494">
    <property type="entry name" value="Trypsin-like serine proteases"/>
    <property type="match status" value="1"/>
</dbReference>
<proteinExistence type="predicted"/>
<dbReference type="InterPro" id="IPR043504">
    <property type="entry name" value="Peptidase_S1_PA_chymotrypsin"/>
</dbReference>
<dbReference type="EMBL" id="CAXJRC010000044">
    <property type="protein sequence ID" value="CAL2108400.1"/>
    <property type="molecule type" value="Genomic_DNA"/>
</dbReference>
<dbReference type="GO" id="GO:0006508">
    <property type="term" value="P:proteolysis"/>
    <property type="evidence" value="ECO:0007669"/>
    <property type="project" value="UniProtKB-KW"/>
</dbReference>
<keyword evidence="1" id="KW-0378">Hydrolase</keyword>
<name>A0ABM9PRH7_9FLAO</name>
<sequence length="248" mass="28631">MFSIQKTIIITILVAVLVNCSSIKRLNKTPIGLINNVSYKDAKFNNSNASNGFLVRYKKRMYAITAKHILIMAKTDKMKFVDFEGELKQWKMHPKNDSTQYVILDKLLNTNKKDSLTWSYMGTNWDTYNDWLVFSIKEHKAKHKPLQFREKPLKKGEKLYVLGWSYKDTMGSQRMYEYIFDEIDGNYYNLKQLKGPKSLGGLSGAPVVDKRGQVLGLVSSGWQDEKTKEVFIQATSMKNVLTFLSKLN</sequence>
<dbReference type="RefSeq" id="WP_348740000.1">
    <property type="nucleotide sequence ID" value="NZ_CAXJRC010000044.1"/>
</dbReference>
<dbReference type="Gene3D" id="2.40.10.10">
    <property type="entry name" value="Trypsin-like serine proteases"/>
    <property type="match status" value="2"/>
</dbReference>
<protein>
    <submittedName>
        <fullName evidence="1">Serine protease</fullName>
    </submittedName>
</protein>
<keyword evidence="2" id="KW-1185">Reference proteome</keyword>
<accession>A0ABM9PRH7</accession>
<organism evidence="1 2">
    <name type="scientific">Tenacibaculum vairaonense</name>
    <dbReference type="NCBI Taxonomy" id="3137860"/>
    <lineage>
        <taxon>Bacteria</taxon>
        <taxon>Pseudomonadati</taxon>
        <taxon>Bacteroidota</taxon>
        <taxon>Flavobacteriia</taxon>
        <taxon>Flavobacteriales</taxon>
        <taxon>Flavobacteriaceae</taxon>
        <taxon>Tenacibaculum</taxon>
    </lineage>
</organism>
<comment type="caution">
    <text evidence="1">The sequence shown here is derived from an EMBL/GenBank/DDBJ whole genome shotgun (WGS) entry which is preliminary data.</text>
</comment>
<reference evidence="1 2" key="1">
    <citation type="submission" date="2024-05" db="EMBL/GenBank/DDBJ databases">
        <authorList>
            <person name="Duchaud E."/>
        </authorList>
    </citation>
    <scope>NUCLEOTIDE SEQUENCE [LARGE SCALE GENOMIC DNA]</scope>
    <source>
        <strain evidence="1">Ena-SAMPLE-TAB-13-05-2024-13:56:06:370-140305</strain>
    </source>
</reference>
<evidence type="ECO:0000313" key="1">
    <source>
        <dbReference type="EMBL" id="CAL2108400.1"/>
    </source>
</evidence>